<evidence type="ECO:0000256" key="2">
    <source>
        <dbReference type="SAM" id="Coils"/>
    </source>
</evidence>
<evidence type="ECO:0000259" key="4">
    <source>
        <dbReference type="Pfam" id="PF13863"/>
    </source>
</evidence>
<protein>
    <recommendedName>
        <fullName evidence="4">DUF4200 domain-containing protein</fullName>
    </recommendedName>
</protein>
<evidence type="ECO:0000256" key="3">
    <source>
        <dbReference type="SAM" id="MobiDB-lite"/>
    </source>
</evidence>
<dbReference type="EMBL" id="BDIP01003179">
    <property type="protein sequence ID" value="GIQ87367.1"/>
    <property type="molecule type" value="Genomic_DNA"/>
</dbReference>
<feature type="domain" description="DUF4200" evidence="4">
    <location>
        <begin position="52"/>
        <end position="163"/>
    </location>
</feature>
<dbReference type="AlphaFoldDB" id="A0A9K3D3J9"/>
<evidence type="ECO:0000313" key="5">
    <source>
        <dbReference type="EMBL" id="GIQ87367.1"/>
    </source>
</evidence>
<keyword evidence="1 2" id="KW-0175">Coiled coil</keyword>
<keyword evidence="6" id="KW-1185">Reference proteome</keyword>
<proteinExistence type="predicted"/>
<dbReference type="InterPro" id="IPR051147">
    <property type="entry name" value="CFAP_domain-containing"/>
</dbReference>
<evidence type="ECO:0000313" key="6">
    <source>
        <dbReference type="Proteomes" id="UP000265618"/>
    </source>
</evidence>
<dbReference type="Proteomes" id="UP000265618">
    <property type="component" value="Unassembled WGS sequence"/>
</dbReference>
<comment type="caution">
    <text evidence="5">The sequence shown here is derived from an EMBL/GenBank/DDBJ whole genome shotgun (WGS) entry which is preliminary data.</text>
</comment>
<sequence length="492" mass="55240">MTYPSPSPFTLRGVPVQRHRISTPPVSRGLERRRMIKNVLDPQTTESTTSFVLKQREVFRLRLALETRQKECEALERGMAERNAELEVQERELDKQADAFATFLREADFSAVEAIRAADVKTREHVLRQQEVRRLEAQLLGLASDITRQAEQLDEYATLRDFIFNLHGTQTGQDREGLRQAAARAKLGIPIETEKGEDGLFGLAPETLLQRLIQTTVGLDGAQLGDLPPSVLRAMPVILDTLSGSHNAIPFKTPAGMAEVLASLEDRNLFLMQQLYDSEGSLDQQRRSNARAKQEMATRSQQVMDQLTALTEVAQMGSSADRVPEEEMDDDERQGLAERQTLHLEHELLLSGIRGAVARIPGGSDDAVSSEGTELLMGVEERLEKADQVLERGDPQAVRQLRKLRERTRLDELRKRKAAMRIELTKQRMILARQRAEAPVLKKVGKPVMGRTFHAPRRRPRGYVNTAKGESKANAKKTTSGDDDFYSSFSVT</sequence>
<dbReference type="Pfam" id="PF13863">
    <property type="entry name" value="DUF4200"/>
    <property type="match status" value="1"/>
</dbReference>
<name>A0A9K3D3J9_9EUKA</name>
<organism evidence="5 6">
    <name type="scientific">Kipferlia bialata</name>
    <dbReference type="NCBI Taxonomy" id="797122"/>
    <lineage>
        <taxon>Eukaryota</taxon>
        <taxon>Metamonada</taxon>
        <taxon>Carpediemonas-like organisms</taxon>
        <taxon>Kipferlia</taxon>
    </lineage>
</organism>
<dbReference type="OrthoDB" id="10264063at2759"/>
<dbReference type="InterPro" id="IPR025252">
    <property type="entry name" value="DUF4200"/>
</dbReference>
<feature type="region of interest" description="Disordered" evidence="3">
    <location>
        <begin position="448"/>
        <end position="492"/>
    </location>
</feature>
<dbReference type="PANTHER" id="PTHR21683:SF3">
    <property type="entry name" value="CILIA AND FLAGELLA ASSOCIATED PROTEIN 100"/>
    <property type="match status" value="1"/>
</dbReference>
<gene>
    <name evidence="5" type="ORF">KIPB_009394</name>
</gene>
<dbReference type="GO" id="GO:0005856">
    <property type="term" value="C:cytoskeleton"/>
    <property type="evidence" value="ECO:0007669"/>
    <property type="project" value="UniProtKB-ARBA"/>
</dbReference>
<accession>A0A9K3D3J9</accession>
<feature type="coiled-coil region" evidence="2">
    <location>
        <begin position="72"/>
        <end position="99"/>
    </location>
</feature>
<dbReference type="PANTHER" id="PTHR21683">
    <property type="entry name" value="COILED-COIL DOMAIN-CONTAINING PROTEIN 42 LIKE-2-LIKE-RELATED"/>
    <property type="match status" value="1"/>
</dbReference>
<reference evidence="5 6" key="1">
    <citation type="journal article" date="2018" name="PLoS ONE">
        <title>The draft genome of Kipferlia bialata reveals reductive genome evolution in fornicate parasites.</title>
        <authorList>
            <person name="Tanifuji G."/>
            <person name="Takabayashi S."/>
            <person name="Kume K."/>
            <person name="Takagi M."/>
            <person name="Nakayama T."/>
            <person name="Kamikawa R."/>
            <person name="Inagaki Y."/>
            <person name="Hashimoto T."/>
        </authorList>
    </citation>
    <scope>NUCLEOTIDE SEQUENCE [LARGE SCALE GENOMIC DNA]</scope>
    <source>
        <strain evidence="5">NY0173</strain>
    </source>
</reference>
<evidence type="ECO:0000256" key="1">
    <source>
        <dbReference type="ARBA" id="ARBA00023054"/>
    </source>
</evidence>